<organism evidence="2 3">
    <name type="scientific">Candidatus Coprenecus avistercoris</name>
    <dbReference type="NCBI Taxonomy" id="2840730"/>
    <lineage>
        <taxon>Bacteria</taxon>
        <taxon>Pseudomonadati</taxon>
        <taxon>Bacteroidota</taxon>
        <taxon>Bacteroidia</taxon>
        <taxon>Bacteroidales</taxon>
        <taxon>Rikenellaceae</taxon>
        <taxon>Rikenellaceae incertae sedis</taxon>
        <taxon>Candidatus Coprenecus</taxon>
    </lineage>
</organism>
<feature type="chain" id="PRO_5038386684" description="Outer membrane protein beta-barrel domain-containing protein" evidence="1">
    <location>
        <begin position="21"/>
        <end position="165"/>
    </location>
</feature>
<feature type="signal peptide" evidence="1">
    <location>
        <begin position="1"/>
        <end position="20"/>
    </location>
</feature>
<proteinExistence type="predicted"/>
<dbReference type="EMBL" id="DVHI01000076">
    <property type="protein sequence ID" value="HIR63100.1"/>
    <property type="molecule type" value="Genomic_DNA"/>
</dbReference>
<sequence length="165" mass="17897">MKKFILILSASVLFSLSCNAQGWAVGGRAGATVQFDAQYHWSKGYVEGRFGAGFCNYGGTVTADFSLMYNWKACRWYDWTPDAGTWFLDAGVGINVGGRENYAYVGPAGIVKFGIQFTGGSKPVSLSIDWNPAFGAGIGYYRNYSNAAFNEMGLTNFGITCVVHL</sequence>
<reference evidence="2" key="2">
    <citation type="journal article" date="2021" name="PeerJ">
        <title>Extensive microbial diversity within the chicken gut microbiome revealed by metagenomics and culture.</title>
        <authorList>
            <person name="Gilroy R."/>
            <person name="Ravi A."/>
            <person name="Getino M."/>
            <person name="Pursley I."/>
            <person name="Horton D.L."/>
            <person name="Alikhan N.F."/>
            <person name="Baker D."/>
            <person name="Gharbi K."/>
            <person name="Hall N."/>
            <person name="Watson M."/>
            <person name="Adriaenssens E.M."/>
            <person name="Foster-Nyarko E."/>
            <person name="Jarju S."/>
            <person name="Secka A."/>
            <person name="Antonio M."/>
            <person name="Oren A."/>
            <person name="Chaudhuri R.R."/>
            <person name="La Ragione R."/>
            <person name="Hildebrand F."/>
            <person name="Pallen M.J."/>
        </authorList>
    </citation>
    <scope>NUCLEOTIDE SEQUENCE</scope>
    <source>
        <strain evidence="2">ChiHjej13B12-12457</strain>
    </source>
</reference>
<protein>
    <recommendedName>
        <fullName evidence="4">Outer membrane protein beta-barrel domain-containing protein</fullName>
    </recommendedName>
</protein>
<dbReference type="Proteomes" id="UP000886744">
    <property type="component" value="Unassembled WGS sequence"/>
</dbReference>
<name>A0A9D1J6X7_9BACT</name>
<accession>A0A9D1J6X7</accession>
<evidence type="ECO:0008006" key="4">
    <source>
        <dbReference type="Google" id="ProtNLM"/>
    </source>
</evidence>
<dbReference type="AlphaFoldDB" id="A0A9D1J6X7"/>
<evidence type="ECO:0000313" key="2">
    <source>
        <dbReference type="EMBL" id="HIR63100.1"/>
    </source>
</evidence>
<evidence type="ECO:0000313" key="3">
    <source>
        <dbReference type="Proteomes" id="UP000886744"/>
    </source>
</evidence>
<comment type="caution">
    <text evidence="2">The sequence shown here is derived from an EMBL/GenBank/DDBJ whole genome shotgun (WGS) entry which is preliminary data.</text>
</comment>
<keyword evidence="1" id="KW-0732">Signal</keyword>
<dbReference type="PROSITE" id="PS51257">
    <property type="entry name" value="PROKAR_LIPOPROTEIN"/>
    <property type="match status" value="1"/>
</dbReference>
<gene>
    <name evidence="2" type="ORF">IAC94_06230</name>
</gene>
<evidence type="ECO:0000256" key="1">
    <source>
        <dbReference type="SAM" id="SignalP"/>
    </source>
</evidence>
<reference evidence="2" key="1">
    <citation type="submission" date="2020-10" db="EMBL/GenBank/DDBJ databases">
        <authorList>
            <person name="Gilroy R."/>
        </authorList>
    </citation>
    <scope>NUCLEOTIDE SEQUENCE</scope>
    <source>
        <strain evidence="2">ChiHjej13B12-12457</strain>
    </source>
</reference>